<dbReference type="Proteomes" id="UP000239388">
    <property type="component" value="Unassembled WGS sequence"/>
</dbReference>
<dbReference type="Pfam" id="PF02599">
    <property type="entry name" value="CsrA"/>
    <property type="match status" value="1"/>
</dbReference>
<dbReference type="InterPro" id="IPR003751">
    <property type="entry name" value="CsrA"/>
</dbReference>
<keyword evidence="3 4" id="KW-0694">RNA-binding</keyword>
<sequence length="76" mass="8043">MLVLSRRIGEKIDIGDGITVTVLKVTGKTIRLGIEAPDSVTIRRSEIAPVSSSPKPPETSDCDSTTLGSVDTASRF</sequence>
<dbReference type="GO" id="GO:0045947">
    <property type="term" value="P:negative regulation of translational initiation"/>
    <property type="evidence" value="ECO:0007669"/>
    <property type="project" value="UniProtKB-UniRule"/>
</dbReference>
<dbReference type="GO" id="GO:0005829">
    <property type="term" value="C:cytosol"/>
    <property type="evidence" value="ECO:0007669"/>
    <property type="project" value="TreeGrafter"/>
</dbReference>
<evidence type="ECO:0000313" key="7">
    <source>
        <dbReference type="Proteomes" id="UP000239388"/>
    </source>
</evidence>
<evidence type="ECO:0000256" key="4">
    <source>
        <dbReference type="HAMAP-Rule" id="MF_00167"/>
    </source>
</evidence>
<reference evidence="6 7" key="1">
    <citation type="submission" date="2018-02" db="EMBL/GenBank/DDBJ databases">
        <title>Comparative genomes isolates from brazilian mangrove.</title>
        <authorList>
            <person name="Araujo J.E."/>
            <person name="Taketani R.G."/>
            <person name="Silva M.C.P."/>
            <person name="Loureco M.V."/>
            <person name="Andreote F.D."/>
        </authorList>
    </citation>
    <scope>NUCLEOTIDE SEQUENCE [LARGE SCALE GENOMIC DNA]</scope>
    <source>
        <strain evidence="6 7">NAP PRIS-MGV</strain>
    </source>
</reference>
<dbReference type="OrthoDB" id="289081at2"/>
<dbReference type="GO" id="GO:0006402">
    <property type="term" value="P:mRNA catabolic process"/>
    <property type="evidence" value="ECO:0007669"/>
    <property type="project" value="InterPro"/>
</dbReference>
<dbReference type="AlphaFoldDB" id="A0A2S8G0F8"/>
<dbReference type="Gene3D" id="2.60.40.4380">
    <property type="entry name" value="Translational regulator CsrA"/>
    <property type="match status" value="1"/>
</dbReference>
<dbReference type="HAMAP" id="MF_00167">
    <property type="entry name" value="CsrA"/>
    <property type="match status" value="1"/>
</dbReference>
<keyword evidence="4" id="KW-0678">Repressor</keyword>
<dbReference type="PANTHER" id="PTHR34984:SF1">
    <property type="entry name" value="CARBON STORAGE REGULATOR"/>
    <property type="match status" value="1"/>
</dbReference>
<dbReference type="GO" id="GO:0048027">
    <property type="term" value="F:mRNA 5'-UTR binding"/>
    <property type="evidence" value="ECO:0007669"/>
    <property type="project" value="UniProtKB-UniRule"/>
</dbReference>
<evidence type="ECO:0000313" key="6">
    <source>
        <dbReference type="EMBL" id="PQO37913.1"/>
    </source>
</evidence>
<evidence type="ECO:0000256" key="1">
    <source>
        <dbReference type="ARBA" id="ARBA00022490"/>
    </source>
</evidence>
<keyword evidence="4" id="KW-1005">Bacterial flagellum biogenesis</keyword>
<comment type="caution">
    <text evidence="6">The sequence shown here is derived from an EMBL/GenBank/DDBJ whole genome shotgun (WGS) entry which is preliminary data.</text>
</comment>
<keyword evidence="2 4" id="KW-0810">Translation regulation</keyword>
<proteinExistence type="inferred from homology"/>
<evidence type="ECO:0000256" key="2">
    <source>
        <dbReference type="ARBA" id="ARBA00022845"/>
    </source>
</evidence>
<dbReference type="EMBL" id="PUIB01000011">
    <property type="protein sequence ID" value="PQO37913.1"/>
    <property type="molecule type" value="Genomic_DNA"/>
</dbReference>
<dbReference type="SUPFAM" id="SSF117130">
    <property type="entry name" value="CsrA-like"/>
    <property type="match status" value="1"/>
</dbReference>
<evidence type="ECO:0000256" key="3">
    <source>
        <dbReference type="ARBA" id="ARBA00022884"/>
    </source>
</evidence>
<dbReference type="PANTHER" id="PTHR34984">
    <property type="entry name" value="CARBON STORAGE REGULATOR"/>
    <property type="match status" value="1"/>
</dbReference>
<protein>
    <recommendedName>
        <fullName evidence="4">Translational regulator CsrA</fullName>
    </recommendedName>
</protein>
<keyword evidence="1 4" id="KW-0963">Cytoplasm</keyword>
<comment type="subcellular location">
    <subcellularLocation>
        <location evidence="4">Cytoplasm</location>
    </subcellularLocation>
</comment>
<comment type="subunit">
    <text evidence="4">Homodimer; the beta-strands of each monomer intercalate to form a hydrophobic core, while the alpha-helices form wings that extend away from the core.</text>
</comment>
<dbReference type="InterPro" id="IPR036107">
    <property type="entry name" value="CsrA_sf"/>
</dbReference>
<dbReference type="GO" id="GO:0044781">
    <property type="term" value="P:bacterial-type flagellum organization"/>
    <property type="evidence" value="ECO:0007669"/>
    <property type="project" value="UniProtKB-KW"/>
</dbReference>
<dbReference type="GO" id="GO:0006109">
    <property type="term" value="P:regulation of carbohydrate metabolic process"/>
    <property type="evidence" value="ECO:0007669"/>
    <property type="project" value="InterPro"/>
</dbReference>
<feature type="compositionally biased region" description="Polar residues" evidence="5">
    <location>
        <begin position="62"/>
        <end position="76"/>
    </location>
</feature>
<feature type="region of interest" description="Disordered" evidence="5">
    <location>
        <begin position="44"/>
        <end position="76"/>
    </location>
</feature>
<name>A0A2S8G0F8_9BACT</name>
<evidence type="ECO:0000256" key="5">
    <source>
        <dbReference type="SAM" id="MobiDB-lite"/>
    </source>
</evidence>
<comment type="function">
    <text evidence="4">A translational regulator that binds mRNA to regulate translation initiation and/or mRNA stability. Usually binds in the 5'-UTR at or near the Shine-Dalgarno sequence preventing ribosome-binding, thus repressing translation. Its main target seems to be the major flagellin gene, while its function is anatagonized by FliW.</text>
</comment>
<organism evidence="6 7">
    <name type="scientific">Blastopirellula marina</name>
    <dbReference type="NCBI Taxonomy" id="124"/>
    <lineage>
        <taxon>Bacteria</taxon>
        <taxon>Pseudomonadati</taxon>
        <taxon>Planctomycetota</taxon>
        <taxon>Planctomycetia</taxon>
        <taxon>Pirellulales</taxon>
        <taxon>Pirellulaceae</taxon>
        <taxon>Blastopirellula</taxon>
    </lineage>
</organism>
<gene>
    <name evidence="4" type="primary">csrA</name>
    <name evidence="6" type="ORF">C5Y98_07400</name>
</gene>
<dbReference type="GO" id="GO:1902208">
    <property type="term" value="P:regulation of bacterial-type flagellum assembly"/>
    <property type="evidence" value="ECO:0007669"/>
    <property type="project" value="UniProtKB-UniRule"/>
</dbReference>
<comment type="similarity">
    <text evidence="4">Belongs to the CsrA/RsmA family.</text>
</comment>
<accession>A0A2S8G0F8</accession>